<proteinExistence type="predicted"/>
<dbReference type="AlphaFoldDB" id="A0A9J5XRL2"/>
<reference evidence="1 2" key="1">
    <citation type="submission" date="2020-09" db="EMBL/GenBank/DDBJ databases">
        <title>De no assembly of potato wild relative species, Solanum commersonii.</title>
        <authorList>
            <person name="Cho K."/>
        </authorList>
    </citation>
    <scope>NUCLEOTIDE SEQUENCE [LARGE SCALE GENOMIC DNA]</scope>
    <source>
        <strain evidence="1">LZ3.2</strain>
        <tissue evidence="1">Leaf</tissue>
    </source>
</reference>
<dbReference type="Proteomes" id="UP000824120">
    <property type="component" value="Chromosome 8"/>
</dbReference>
<evidence type="ECO:0000313" key="1">
    <source>
        <dbReference type="EMBL" id="KAG5590429.1"/>
    </source>
</evidence>
<comment type="caution">
    <text evidence="1">The sequence shown here is derived from an EMBL/GenBank/DDBJ whole genome shotgun (WGS) entry which is preliminary data.</text>
</comment>
<organism evidence="1 2">
    <name type="scientific">Solanum commersonii</name>
    <name type="common">Commerson's wild potato</name>
    <name type="synonym">Commerson's nightshade</name>
    <dbReference type="NCBI Taxonomy" id="4109"/>
    <lineage>
        <taxon>Eukaryota</taxon>
        <taxon>Viridiplantae</taxon>
        <taxon>Streptophyta</taxon>
        <taxon>Embryophyta</taxon>
        <taxon>Tracheophyta</taxon>
        <taxon>Spermatophyta</taxon>
        <taxon>Magnoliopsida</taxon>
        <taxon>eudicotyledons</taxon>
        <taxon>Gunneridae</taxon>
        <taxon>Pentapetalae</taxon>
        <taxon>asterids</taxon>
        <taxon>lamiids</taxon>
        <taxon>Solanales</taxon>
        <taxon>Solanaceae</taxon>
        <taxon>Solanoideae</taxon>
        <taxon>Solaneae</taxon>
        <taxon>Solanum</taxon>
    </lineage>
</organism>
<accession>A0A9J5XRL2</accession>
<sequence length="92" mass="9933">MERELVSDSSSLPVILRCRTTGWSAVVGRLEAAAGRLLVGRSMVDTTTPEVEVGKWADRGIAWAMVEWPPKLLAITSTSTAITTARGHDHDS</sequence>
<dbReference type="EMBL" id="JACXVP010000008">
    <property type="protein sequence ID" value="KAG5590429.1"/>
    <property type="molecule type" value="Genomic_DNA"/>
</dbReference>
<name>A0A9J5XRL2_SOLCO</name>
<keyword evidence="2" id="KW-1185">Reference proteome</keyword>
<gene>
    <name evidence="1" type="ORF">H5410_040943</name>
</gene>
<protein>
    <submittedName>
        <fullName evidence="1">Uncharacterized protein</fullName>
    </submittedName>
</protein>
<evidence type="ECO:0000313" key="2">
    <source>
        <dbReference type="Proteomes" id="UP000824120"/>
    </source>
</evidence>